<comment type="caution">
    <text evidence="3">The sequence shown here is derived from an EMBL/GenBank/DDBJ whole genome shotgun (WGS) entry which is preliminary data.</text>
</comment>
<dbReference type="Proteomes" id="UP001634394">
    <property type="component" value="Unassembled WGS sequence"/>
</dbReference>
<reference evidence="3 4" key="1">
    <citation type="submission" date="2024-11" db="EMBL/GenBank/DDBJ databases">
        <title>Chromosome-level genome assembly of the freshwater bivalve Anodonta woodiana.</title>
        <authorList>
            <person name="Chen X."/>
        </authorList>
    </citation>
    <scope>NUCLEOTIDE SEQUENCE [LARGE SCALE GENOMIC DNA]</scope>
    <source>
        <strain evidence="3">MN2024</strain>
        <tissue evidence="3">Gills</tissue>
    </source>
</reference>
<dbReference type="Gene3D" id="1.20.1070.10">
    <property type="entry name" value="Rhodopsin 7-helix transmembrane proteins"/>
    <property type="match status" value="1"/>
</dbReference>
<accession>A0ABD3VE43</accession>
<evidence type="ECO:0000256" key="2">
    <source>
        <dbReference type="SAM" id="Phobius"/>
    </source>
</evidence>
<feature type="compositionally biased region" description="Polar residues" evidence="1">
    <location>
        <begin position="120"/>
        <end position="129"/>
    </location>
</feature>
<feature type="transmembrane region" description="Helical" evidence="2">
    <location>
        <begin position="46"/>
        <end position="68"/>
    </location>
</feature>
<evidence type="ECO:0000313" key="3">
    <source>
        <dbReference type="EMBL" id="KAL3859755.1"/>
    </source>
</evidence>
<proteinExistence type="predicted"/>
<feature type="transmembrane region" description="Helical" evidence="2">
    <location>
        <begin position="18"/>
        <end position="40"/>
    </location>
</feature>
<sequence>MILDIQGKKSVRDMIRNVFCMVLSALPALSLTWVCGVAVTVNVTPYVQYAFILMASPQGLFLLLFSILPTKQIQLELLAKLKPEASEESKENSTGVHSSKILSKQTKTSVTQDHTKDQAEGQNEVENID</sequence>
<evidence type="ECO:0000313" key="4">
    <source>
        <dbReference type="Proteomes" id="UP001634394"/>
    </source>
</evidence>
<dbReference type="AlphaFoldDB" id="A0ABD3VE43"/>
<gene>
    <name evidence="3" type="ORF">ACJMK2_009953</name>
</gene>
<organism evidence="3 4">
    <name type="scientific">Sinanodonta woodiana</name>
    <name type="common">Chinese pond mussel</name>
    <name type="synonym">Anodonta woodiana</name>
    <dbReference type="NCBI Taxonomy" id="1069815"/>
    <lineage>
        <taxon>Eukaryota</taxon>
        <taxon>Metazoa</taxon>
        <taxon>Spiralia</taxon>
        <taxon>Lophotrochozoa</taxon>
        <taxon>Mollusca</taxon>
        <taxon>Bivalvia</taxon>
        <taxon>Autobranchia</taxon>
        <taxon>Heteroconchia</taxon>
        <taxon>Palaeoheterodonta</taxon>
        <taxon>Unionida</taxon>
        <taxon>Unionoidea</taxon>
        <taxon>Unionidae</taxon>
        <taxon>Unioninae</taxon>
        <taxon>Sinanodonta</taxon>
    </lineage>
</organism>
<feature type="compositionally biased region" description="Polar residues" evidence="1">
    <location>
        <begin position="92"/>
        <end position="112"/>
    </location>
</feature>
<protein>
    <submittedName>
        <fullName evidence="3">Uncharacterized protein</fullName>
    </submittedName>
</protein>
<keyword evidence="2" id="KW-1133">Transmembrane helix</keyword>
<keyword evidence="2" id="KW-0472">Membrane</keyword>
<keyword evidence="4" id="KW-1185">Reference proteome</keyword>
<keyword evidence="2" id="KW-0812">Transmembrane</keyword>
<feature type="region of interest" description="Disordered" evidence="1">
    <location>
        <begin position="85"/>
        <end position="129"/>
    </location>
</feature>
<dbReference type="EMBL" id="JBJQND010000012">
    <property type="protein sequence ID" value="KAL3859755.1"/>
    <property type="molecule type" value="Genomic_DNA"/>
</dbReference>
<evidence type="ECO:0000256" key="1">
    <source>
        <dbReference type="SAM" id="MobiDB-lite"/>
    </source>
</evidence>
<name>A0ABD3VE43_SINWO</name>